<keyword evidence="4 12" id="KW-0813">Transport</keyword>
<evidence type="ECO:0000256" key="3">
    <source>
        <dbReference type="ARBA" id="ARBA00013530"/>
    </source>
</evidence>
<dbReference type="GO" id="GO:0009055">
    <property type="term" value="F:electron transfer activity"/>
    <property type="evidence" value="ECO:0007669"/>
    <property type="project" value="InterPro"/>
</dbReference>
<dbReference type="PROSITE" id="PS51007">
    <property type="entry name" value="CYTC"/>
    <property type="match status" value="1"/>
</dbReference>
<dbReference type="AlphaFoldDB" id="A0A401KHQ6"/>
<dbReference type="Gene3D" id="1.10.760.10">
    <property type="entry name" value="Cytochrome c-like domain"/>
    <property type="match status" value="1"/>
</dbReference>
<dbReference type="InterPro" id="IPR002327">
    <property type="entry name" value="Cyt_c_1A/1B"/>
</dbReference>
<evidence type="ECO:0000256" key="2">
    <source>
        <dbReference type="ARBA" id="ARBA00006488"/>
    </source>
</evidence>
<evidence type="ECO:0000256" key="5">
    <source>
        <dbReference type="ARBA" id="ARBA00022617"/>
    </source>
</evidence>
<reference evidence="14 15" key="1">
    <citation type="submission" date="2016-09" db="EMBL/GenBank/DDBJ databases">
        <title>Aspergillus awamori IFM 58123T.</title>
        <authorList>
            <person name="Kusuya Y."/>
            <person name="Shimizu M."/>
            <person name="Takahashi H."/>
            <person name="Yaguchi T."/>
        </authorList>
    </citation>
    <scope>NUCLEOTIDE SEQUENCE [LARGE SCALE GENOMIC DNA]</scope>
    <source>
        <strain evidence="14 15">IFM 58123</strain>
    </source>
</reference>
<dbReference type="STRING" id="105351.A0A401KHQ6"/>
<dbReference type="Proteomes" id="UP000286921">
    <property type="component" value="Unassembled WGS sequence"/>
</dbReference>
<evidence type="ECO:0000313" key="15">
    <source>
        <dbReference type="Proteomes" id="UP000286921"/>
    </source>
</evidence>
<dbReference type="SUPFAM" id="SSF46626">
    <property type="entry name" value="Cytochrome c"/>
    <property type="match status" value="1"/>
</dbReference>
<protein>
    <recommendedName>
        <fullName evidence="3">Cytochrome c</fullName>
    </recommendedName>
</protein>
<evidence type="ECO:0000256" key="7">
    <source>
        <dbReference type="ARBA" id="ARBA00022723"/>
    </source>
</evidence>
<dbReference type="InterPro" id="IPR009056">
    <property type="entry name" value="Cyt_c-like_dom"/>
</dbReference>
<keyword evidence="8 12" id="KW-0249">Electron transport</keyword>
<comment type="PTM">
    <text evidence="12">Binds 1 heme group per subunit.</text>
</comment>
<evidence type="ECO:0000313" key="14">
    <source>
        <dbReference type="EMBL" id="GCB18817.1"/>
    </source>
</evidence>
<proteinExistence type="inferred from homology"/>
<evidence type="ECO:0000256" key="1">
    <source>
        <dbReference type="ARBA" id="ARBA00004569"/>
    </source>
</evidence>
<evidence type="ECO:0000256" key="10">
    <source>
        <dbReference type="PROSITE-ProRule" id="PRU00433"/>
    </source>
</evidence>
<dbReference type="GO" id="GO:0005758">
    <property type="term" value="C:mitochondrial intermembrane space"/>
    <property type="evidence" value="ECO:0007669"/>
    <property type="project" value="UniProtKB-SubCell"/>
</dbReference>
<keyword evidence="5 10" id="KW-0349">Heme</keyword>
<evidence type="ECO:0000259" key="13">
    <source>
        <dbReference type="PROSITE" id="PS51007"/>
    </source>
</evidence>
<keyword evidence="9 10" id="KW-0408">Iron</keyword>
<comment type="subcellular location">
    <subcellularLocation>
        <location evidence="1">Mitochondrion intermembrane space</location>
    </subcellularLocation>
</comment>
<dbReference type="FunFam" id="1.10.760.10:FF:000001">
    <property type="entry name" value="Cytochrome c iso-1"/>
    <property type="match status" value="1"/>
</dbReference>
<comment type="function">
    <text evidence="12">Electron carrier protein. The oxidized form of the cytochrome c heme group can accept an electron from the heme group of the cytochrome c1 subunit of cytochrome reductase. Cytochrome c then transfers this electron to the cytochrome oxidase complex, the final protein carrier in the mitochondrial electron-transport chain.</text>
</comment>
<evidence type="ECO:0000256" key="4">
    <source>
        <dbReference type="ARBA" id="ARBA00022448"/>
    </source>
</evidence>
<keyword evidence="7 10" id="KW-0479">Metal-binding</keyword>
<name>A0A401KHQ6_ASPAW</name>
<feature type="domain" description="Cytochrome c" evidence="13">
    <location>
        <begin position="122"/>
        <end position="223"/>
    </location>
</feature>
<sequence>MGKDASFAPGKLTQFSLFWPLLVSGGFSFTGLSNTAFIQCRVGFPLYDGWLLALETSACCDVIHRICCRHKSSVTPVIMSWDASVLPCVIQWREEIAEREKREAEAADKAKQQLANIDLDSGDSAKGAKLFQTRCAQCHTVEAGGPHKVGPNLHGLFGRKTGQSEGYAYTDANKQAGVTWDENTLFSYLENPKKFIPGTKMAFGGLKKGKERNDLITYLKESTA</sequence>
<dbReference type="EMBL" id="BDHI01000001">
    <property type="protein sequence ID" value="GCB18817.1"/>
    <property type="molecule type" value="Genomic_DNA"/>
</dbReference>
<dbReference type="GO" id="GO:0046872">
    <property type="term" value="F:metal ion binding"/>
    <property type="evidence" value="ECO:0007669"/>
    <property type="project" value="UniProtKB-KW"/>
</dbReference>
<accession>A0A401KHQ6</accession>
<evidence type="ECO:0000256" key="9">
    <source>
        <dbReference type="ARBA" id="ARBA00023004"/>
    </source>
</evidence>
<keyword evidence="6 12" id="KW-0679">Respiratory chain</keyword>
<dbReference type="InterPro" id="IPR036909">
    <property type="entry name" value="Cyt_c-like_dom_sf"/>
</dbReference>
<dbReference type="PANTHER" id="PTHR11961">
    <property type="entry name" value="CYTOCHROME C"/>
    <property type="match status" value="1"/>
</dbReference>
<evidence type="ECO:0000256" key="11">
    <source>
        <dbReference type="RuleBase" id="RU004426"/>
    </source>
</evidence>
<dbReference type="GO" id="GO:0020037">
    <property type="term" value="F:heme binding"/>
    <property type="evidence" value="ECO:0007669"/>
    <property type="project" value="InterPro"/>
</dbReference>
<evidence type="ECO:0000256" key="12">
    <source>
        <dbReference type="RuleBase" id="RU004427"/>
    </source>
</evidence>
<comment type="similarity">
    <text evidence="2 11">Belongs to the cytochrome c family.</text>
</comment>
<keyword evidence="12" id="KW-0496">Mitochondrion</keyword>
<dbReference type="PRINTS" id="PR00604">
    <property type="entry name" value="CYTCHRMECIAB"/>
</dbReference>
<gene>
    <name evidence="14" type="ORF">AAWM_01702</name>
</gene>
<organism evidence="14 15">
    <name type="scientific">Aspergillus awamori</name>
    <name type="common">Black koji mold</name>
    <dbReference type="NCBI Taxonomy" id="105351"/>
    <lineage>
        <taxon>Eukaryota</taxon>
        <taxon>Fungi</taxon>
        <taxon>Dikarya</taxon>
        <taxon>Ascomycota</taxon>
        <taxon>Pezizomycotina</taxon>
        <taxon>Eurotiomycetes</taxon>
        <taxon>Eurotiomycetidae</taxon>
        <taxon>Eurotiales</taxon>
        <taxon>Aspergillaceae</taxon>
        <taxon>Aspergillus</taxon>
    </lineage>
</organism>
<keyword evidence="15" id="KW-1185">Reference proteome</keyword>
<evidence type="ECO:0000256" key="8">
    <source>
        <dbReference type="ARBA" id="ARBA00022982"/>
    </source>
</evidence>
<comment type="caution">
    <text evidence="14">The sequence shown here is derived from an EMBL/GenBank/DDBJ whole genome shotgun (WGS) entry which is preliminary data.</text>
</comment>
<evidence type="ECO:0000256" key="6">
    <source>
        <dbReference type="ARBA" id="ARBA00022660"/>
    </source>
</evidence>
<dbReference type="Pfam" id="PF00034">
    <property type="entry name" value="Cytochrom_C"/>
    <property type="match status" value="1"/>
</dbReference>